<reference evidence="1 2" key="1">
    <citation type="submission" date="2017-09" db="EMBL/GenBank/DDBJ databases">
        <title>Large-scale bioinformatics analysis of Bacillus genomes uncovers conserved roles of natural products in bacterial physiology.</title>
        <authorList>
            <consortium name="Agbiome Team Llc"/>
            <person name="Bleich R.M."/>
            <person name="Kirk G.J."/>
            <person name="Santa Maria K.C."/>
            <person name="Allen S.E."/>
            <person name="Farag S."/>
            <person name="Shank E.A."/>
            <person name="Bowers A."/>
        </authorList>
    </citation>
    <scope>NUCLEOTIDE SEQUENCE [LARGE SCALE GENOMIC DNA]</scope>
    <source>
        <strain evidence="1 2">AFS005140</strain>
    </source>
</reference>
<protein>
    <submittedName>
        <fullName evidence="1">Uncharacterized protein</fullName>
    </submittedName>
</protein>
<gene>
    <name evidence="1" type="ORF">CN495_07690</name>
</gene>
<accession>A0ABD6S712</accession>
<organism evidence="1 2">
    <name type="scientific">Bacillus thuringiensis</name>
    <dbReference type="NCBI Taxonomy" id="1428"/>
    <lineage>
        <taxon>Bacteria</taxon>
        <taxon>Bacillati</taxon>
        <taxon>Bacillota</taxon>
        <taxon>Bacilli</taxon>
        <taxon>Bacillales</taxon>
        <taxon>Bacillaceae</taxon>
        <taxon>Bacillus</taxon>
        <taxon>Bacillus cereus group</taxon>
    </lineage>
</organism>
<evidence type="ECO:0000313" key="1">
    <source>
        <dbReference type="EMBL" id="PER55628.1"/>
    </source>
</evidence>
<sequence length="129" mass="14764">MVMLRVHELVAEKRARMEQGLKELKESPLVDENAQVKVRSIERNLRVLVLAGEAKDKDRQAVARTNIRNALCAILGRKEFPNKVKVKVKFLQVEFEDLVTLYIVVRLGEPRKGTMGWDSLAKVIEREAV</sequence>
<dbReference type="RefSeq" id="WP_098316973.1">
    <property type="nucleotide sequence ID" value="NZ_NTYF01000023.1"/>
</dbReference>
<dbReference type="Proteomes" id="UP000219897">
    <property type="component" value="Unassembled WGS sequence"/>
</dbReference>
<name>A0ABD6S712_BACTU</name>
<proteinExistence type="predicted"/>
<dbReference type="AlphaFoldDB" id="A0ABD6S712"/>
<comment type="caution">
    <text evidence="1">The sequence shown here is derived from an EMBL/GenBank/DDBJ whole genome shotgun (WGS) entry which is preliminary data.</text>
</comment>
<evidence type="ECO:0000313" key="2">
    <source>
        <dbReference type="Proteomes" id="UP000219897"/>
    </source>
</evidence>
<dbReference type="EMBL" id="NTYF01000023">
    <property type="protein sequence ID" value="PER55628.1"/>
    <property type="molecule type" value="Genomic_DNA"/>
</dbReference>